<evidence type="ECO:0000256" key="5">
    <source>
        <dbReference type="ARBA" id="ARBA00022547"/>
    </source>
</evidence>
<evidence type="ECO:0000256" key="11">
    <source>
        <dbReference type="ARBA" id="ARBA00023136"/>
    </source>
</evidence>
<keyword evidence="7 14" id="KW-0375">Hydrogen ion transport</keyword>
<evidence type="ECO:0000313" key="16">
    <source>
        <dbReference type="EMBL" id="SFN00516.1"/>
    </source>
</evidence>
<evidence type="ECO:0000256" key="1">
    <source>
        <dbReference type="ARBA" id="ARBA00004651"/>
    </source>
</evidence>
<dbReference type="InterPro" id="IPR035921">
    <property type="entry name" value="F/V-ATP_Csub_sf"/>
</dbReference>
<evidence type="ECO:0000313" key="17">
    <source>
        <dbReference type="Proteomes" id="UP000198575"/>
    </source>
</evidence>
<evidence type="ECO:0000256" key="3">
    <source>
        <dbReference type="ARBA" id="ARBA00022448"/>
    </source>
</evidence>
<dbReference type="FunFam" id="1.20.20.10:FF:000002">
    <property type="entry name" value="ATP synthase subunit c"/>
    <property type="match status" value="1"/>
</dbReference>
<dbReference type="InterPro" id="IPR005953">
    <property type="entry name" value="ATP_synth_csu_bac/chlpt"/>
</dbReference>
<organism evidence="16 17">
    <name type="scientific">Dokdonella immobilis</name>
    <dbReference type="NCBI Taxonomy" id="578942"/>
    <lineage>
        <taxon>Bacteria</taxon>
        <taxon>Pseudomonadati</taxon>
        <taxon>Pseudomonadota</taxon>
        <taxon>Gammaproteobacteria</taxon>
        <taxon>Lysobacterales</taxon>
        <taxon>Rhodanobacteraceae</taxon>
        <taxon>Dokdonella</taxon>
    </lineage>
</organism>
<dbReference type="NCBIfam" id="NF005363">
    <property type="entry name" value="PRK06876.1"/>
    <property type="match status" value="1"/>
</dbReference>
<dbReference type="PROSITE" id="PS00605">
    <property type="entry name" value="ATPASE_C"/>
    <property type="match status" value="1"/>
</dbReference>
<dbReference type="InterPro" id="IPR002379">
    <property type="entry name" value="ATPase_proteolipid_c-like_dom"/>
</dbReference>
<dbReference type="GO" id="GO:0008289">
    <property type="term" value="F:lipid binding"/>
    <property type="evidence" value="ECO:0007669"/>
    <property type="project" value="UniProtKB-KW"/>
</dbReference>
<keyword evidence="5 14" id="KW-0138">CF(0)</keyword>
<name>A0A1I4VHD4_9GAMM</name>
<dbReference type="NCBIfam" id="TIGR01260">
    <property type="entry name" value="ATP_synt_c"/>
    <property type="match status" value="1"/>
</dbReference>
<sequence>METIANVAQVGDLLSMTVIAAALLIGLGALGTAIGFALLGGKFLEGASRQPELTPMLQTKMFIVAGLLDAVPIIGVAIALLLLFANPLLATLGVK</sequence>
<dbReference type="InterPro" id="IPR020537">
    <property type="entry name" value="ATP_synth_F0_csu_DDCD_BS"/>
</dbReference>
<keyword evidence="6 14" id="KW-0812">Transmembrane</keyword>
<keyword evidence="8 14" id="KW-1133">Transmembrane helix</keyword>
<dbReference type="Pfam" id="PF00137">
    <property type="entry name" value="ATP-synt_C"/>
    <property type="match status" value="1"/>
</dbReference>
<dbReference type="EMBL" id="FOVF01000002">
    <property type="protein sequence ID" value="SFN00516.1"/>
    <property type="molecule type" value="Genomic_DNA"/>
</dbReference>
<evidence type="ECO:0000256" key="8">
    <source>
        <dbReference type="ARBA" id="ARBA00022989"/>
    </source>
</evidence>
<feature type="site" description="Reversibly protonated during proton transport" evidence="14">
    <location>
        <position position="69"/>
    </location>
</feature>
<comment type="subcellular location">
    <subcellularLocation>
        <location evidence="1 14">Cell membrane</location>
        <topology evidence="1 14">Multi-pass membrane protein</topology>
    </subcellularLocation>
</comment>
<keyword evidence="17" id="KW-1185">Reference proteome</keyword>
<evidence type="ECO:0000256" key="14">
    <source>
        <dbReference type="HAMAP-Rule" id="MF_01396"/>
    </source>
</evidence>
<dbReference type="PRINTS" id="PR00124">
    <property type="entry name" value="ATPASEC"/>
</dbReference>
<dbReference type="GO" id="GO:0033177">
    <property type="term" value="C:proton-transporting two-sector ATPase complex, proton-transporting domain"/>
    <property type="evidence" value="ECO:0007669"/>
    <property type="project" value="InterPro"/>
</dbReference>
<dbReference type="OrthoDB" id="9811659at2"/>
<dbReference type="GO" id="GO:0045259">
    <property type="term" value="C:proton-transporting ATP synthase complex"/>
    <property type="evidence" value="ECO:0007669"/>
    <property type="project" value="UniProtKB-KW"/>
</dbReference>
<feature type="domain" description="V-ATPase proteolipid subunit C-like" evidence="15">
    <location>
        <begin position="19"/>
        <end position="82"/>
    </location>
</feature>
<evidence type="ECO:0000256" key="4">
    <source>
        <dbReference type="ARBA" id="ARBA00022475"/>
    </source>
</evidence>
<comment type="function">
    <text evidence="14">Key component of the F(0) channel; it plays a direct role in translocation across the membrane. A homomeric c-ring of between 10-14 subunits forms the central stalk rotor element with the F(1) delta and epsilon subunits.</text>
</comment>
<keyword evidence="11 14" id="KW-0472">Membrane</keyword>
<dbReference type="HAMAP" id="MF_01396">
    <property type="entry name" value="ATP_synth_c_bact"/>
    <property type="match status" value="1"/>
</dbReference>
<dbReference type="RefSeq" id="WP_092404280.1">
    <property type="nucleotide sequence ID" value="NZ_FOVF01000002.1"/>
</dbReference>
<accession>A0A1I4VHD4</accession>
<evidence type="ECO:0000256" key="6">
    <source>
        <dbReference type="ARBA" id="ARBA00022692"/>
    </source>
</evidence>
<dbReference type="STRING" id="578942.SAMN05216289_10284"/>
<dbReference type="GO" id="GO:0046933">
    <property type="term" value="F:proton-transporting ATP synthase activity, rotational mechanism"/>
    <property type="evidence" value="ECO:0007669"/>
    <property type="project" value="UniProtKB-UniRule"/>
</dbReference>
<evidence type="ECO:0000256" key="9">
    <source>
        <dbReference type="ARBA" id="ARBA00023065"/>
    </source>
</evidence>
<dbReference type="Proteomes" id="UP000198575">
    <property type="component" value="Unassembled WGS sequence"/>
</dbReference>
<evidence type="ECO:0000256" key="13">
    <source>
        <dbReference type="ARBA" id="ARBA00025198"/>
    </source>
</evidence>
<proteinExistence type="inferred from homology"/>
<evidence type="ECO:0000259" key="15">
    <source>
        <dbReference type="Pfam" id="PF00137"/>
    </source>
</evidence>
<keyword evidence="4 14" id="KW-1003">Cell membrane</keyword>
<keyword evidence="9 14" id="KW-0406">Ion transport</keyword>
<reference evidence="16 17" key="1">
    <citation type="submission" date="2016-10" db="EMBL/GenBank/DDBJ databases">
        <authorList>
            <person name="de Groot N.N."/>
        </authorList>
    </citation>
    <scope>NUCLEOTIDE SEQUENCE [LARGE SCALE GENOMIC DNA]</scope>
    <source>
        <strain evidence="16 17">CGMCC 1.7659</strain>
    </source>
</reference>
<evidence type="ECO:0000256" key="10">
    <source>
        <dbReference type="ARBA" id="ARBA00023121"/>
    </source>
</evidence>
<dbReference type="CDD" id="cd18185">
    <property type="entry name" value="ATP-synt_Fo_c_ATPE"/>
    <property type="match status" value="1"/>
</dbReference>
<feature type="transmembrane region" description="Helical" evidence="14">
    <location>
        <begin position="18"/>
        <end position="40"/>
    </location>
</feature>
<keyword evidence="3 14" id="KW-0813">Transport</keyword>
<protein>
    <recommendedName>
        <fullName evidence="14">ATP synthase subunit c</fullName>
    </recommendedName>
    <alternativeName>
        <fullName evidence="14">ATP synthase F(0) sector subunit c</fullName>
    </alternativeName>
    <alternativeName>
        <fullName evidence="14">F-type ATPase subunit c</fullName>
        <shortName evidence="14">F-ATPase subunit c</shortName>
    </alternativeName>
    <alternativeName>
        <fullName evidence="14">Lipid-binding protein</fullName>
    </alternativeName>
</protein>
<dbReference type="SUPFAM" id="SSF81333">
    <property type="entry name" value="F1F0 ATP synthase subunit C"/>
    <property type="match status" value="1"/>
</dbReference>
<feature type="transmembrane region" description="Helical" evidence="14">
    <location>
        <begin position="61"/>
        <end position="85"/>
    </location>
</feature>
<gene>
    <name evidence="14" type="primary">atpE</name>
    <name evidence="16" type="ORF">SAMN05216289_10284</name>
</gene>
<dbReference type="AlphaFoldDB" id="A0A1I4VHD4"/>
<comment type="function">
    <text evidence="13 14">F(1)F(0) ATP synthase produces ATP from ADP in the presence of a proton or sodium gradient. F-type ATPases consist of two structural domains, F(1) containing the extramembraneous catalytic core and F(0) containing the membrane proton channel, linked together by a central stalk and a peripheral stalk. During catalysis, ATP synthesis in the catalytic domain of F(1) is coupled via a rotary mechanism of the central stalk subunits to proton translocation.</text>
</comment>
<keyword evidence="12 14" id="KW-0066">ATP synthesis</keyword>
<dbReference type="GO" id="GO:0005886">
    <property type="term" value="C:plasma membrane"/>
    <property type="evidence" value="ECO:0007669"/>
    <property type="project" value="UniProtKB-SubCell"/>
</dbReference>
<dbReference type="InterPro" id="IPR038662">
    <property type="entry name" value="ATP_synth_F0_csu_sf"/>
</dbReference>
<evidence type="ECO:0000256" key="2">
    <source>
        <dbReference type="ARBA" id="ARBA00006704"/>
    </source>
</evidence>
<evidence type="ECO:0000256" key="12">
    <source>
        <dbReference type="ARBA" id="ARBA00023310"/>
    </source>
</evidence>
<evidence type="ECO:0000256" key="7">
    <source>
        <dbReference type="ARBA" id="ARBA00022781"/>
    </source>
</evidence>
<comment type="similarity">
    <text evidence="2 14">Belongs to the ATPase C chain family.</text>
</comment>
<dbReference type="Gene3D" id="1.20.20.10">
    <property type="entry name" value="F1F0 ATP synthase subunit C"/>
    <property type="match status" value="1"/>
</dbReference>
<keyword evidence="10 14" id="KW-0446">Lipid-binding</keyword>
<dbReference type="InterPro" id="IPR000454">
    <property type="entry name" value="ATP_synth_F0_csu"/>
</dbReference>